<dbReference type="SUPFAM" id="SSF53335">
    <property type="entry name" value="S-adenosyl-L-methionine-dependent methyltransferases"/>
    <property type="match status" value="1"/>
</dbReference>
<gene>
    <name evidence="2" type="ORF">J2W52_003078</name>
</gene>
<keyword evidence="3" id="KW-1185">Reference proteome</keyword>
<dbReference type="InterPro" id="IPR006342">
    <property type="entry name" value="FkbM_mtfrase"/>
</dbReference>
<evidence type="ECO:0000313" key="3">
    <source>
        <dbReference type="Proteomes" id="UP001250791"/>
    </source>
</evidence>
<keyword evidence="2" id="KW-0489">Methyltransferase</keyword>
<dbReference type="Proteomes" id="UP001250791">
    <property type="component" value="Unassembled WGS sequence"/>
</dbReference>
<dbReference type="InterPro" id="IPR029063">
    <property type="entry name" value="SAM-dependent_MTases_sf"/>
</dbReference>
<evidence type="ECO:0000259" key="1">
    <source>
        <dbReference type="Pfam" id="PF05050"/>
    </source>
</evidence>
<dbReference type="Gene3D" id="3.40.50.150">
    <property type="entry name" value="Vaccinia Virus protein VP39"/>
    <property type="match status" value="1"/>
</dbReference>
<comment type="caution">
    <text evidence="2">The sequence shown here is derived from an EMBL/GenBank/DDBJ whole genome shotgun (WGS) entry which is preliminary data.</text>
</comment>
<dbReference type="NCBIfam" id="TIGR01444">
    <property type="entry name" value="fkbM_fam"/>
    <property type="match status" value="1"/>
</dbReference>
<dbReference type="Pfam" id="PF05050">
    <property type="entry name" value="Methyltransf_21"/>
    <property type="match status" value="1"/>
</dbReference>
<accession>A0ABU1SRA5</accession>
<dbReference type="InterPro" id="IPR052514">
    <property type="entry name" value="SAM-dependent_MTase"/>
</dbReference>
<evidence type="ECO:0000313" key="2">
    <source>
        <dbReference type="EMBL" id="MDR6901454.1"/>
    </source>
</evidence>
<dbReference type="EMBL" id="JAVDUP010000003">
    <property type="protein sequence ID" value="MDR6901454.1"/>
    <property type="molecule type" value="Genomic_DNA"/>
</dbReference>
<proteinExistence type="predicted"/>
<dbReference type="PANTHER" id="PTHR34203">
    <property type="entry name" value="METHYLTRANSFERASE, FKBM FAMILY PROTEIN"/>
    <property type="match status" value="1"/>
</dbReference>
<dbReference type="RefSeq" id="WP_310231638.1">
    <property type="nucleotide sequence ID" value="NZ_JAVDUP010000003.1"/>
</dbReference>
<protein>
    <submittedName>
        <fullName evidence="2">FkbM family methyltransferase</fullName>
    </submittedName>
</protein>
<reference evidence="2 3" key="1">
    <citation type="submission" date="2023-07" db="EMBL/GenBank/DDBJ databases">
        <title>Sorghum-associated microbial communities from plants grown in Nebraska, USA.</title>
        <authorList>
            <person name="Schachtman D."/>
        </authorList>
    </citation>
    <scope>NUCLEOTIDE SEQUENCE [LARGE SCALE GENOMIC DNA]</scope>
    <source>
        <strain evidence="2 3">3199</strain>
    </source>
</reference>
<keyword evidence="2" id="KW-0808">Transferase</keyword>
<sequence>MGSVIRQFLGFRHRAAEARDEGGAAQDLVDPPTPVSELHPWERPFPEAATLDDIIYCFRLLLGRNTSSEEWPGHSSRAGEPLSDVVATYLNSREFHNRGLQIPEMPEGIVHKNNGRFEIFANLNDPIIGSPALAGSYEPEVTSVIENLLKPGDIFVDVGANIGYFSLLGALLVGREGHVYAVEPNDLNVKLLESSRKANSFENISVMQVGASTNIETLFLNSLAGNGETARLGEFDIFATRTVAGLPLDVLLSSRRKAVSLIKIDVEGFEYRALQGAEKILSTDRPHIIFEFAAAGIDGISGEGFLSWLTNKGYEFVPVSDNVDLSTAQSVDAVMGAFRRGGKDHIDILAKPIT</sequence>
<feature type="domain" description="Methyltransferase FkbM" evidence="1">
    <location>
        <begin position="157"/>
        <end position="316"/>
    </location>
</feature>
<dbReference type="GO" id="GO:0008168">
    <property type="term" value="F:methyltransferase activity"/>
    <property type="evidence" value="ECO:0007669"/>
    <property type="project" value="UniProtKB-KW"/>
</dbReference>
<name>A0ABU1SRA5_9HYPH</name>
<organism evidence="2 3">
    <name type="scientific">Rhizobium miluonense</name>
    <dbReference type="NCBI Taxonomy" id="411945"/>
    <lineage>
        <taxon>Bacteria</taxon>
        <taxon>Pseudomonadati</taxon>
        <taxon>Pseudomonadota</taxon>
        <taxon>Alphaproteobacteria</taxon>
        <taxon>Hyphomicrobiales</taxon>
        <taxon>Rhizobiaceae</taxon>
        <taxon>Rhizobium/Agrobacterium group</taxon>
        <taxon>Rhizobium</taxon>
    </lineage>
</organism>
<dbReference type="PANTHER" id="PTHR34203:SF15">
    <property type="entry name" value="SLL1173 PROTEIN"/>
    <property type="match status" value="1"/>
</dbReference>
<dbReference type="GO" id="GO:0032259">
    <property type="term" value="P:methylation"/>
    <property type="evidence" value="ECO:0007669"/>
    <property type="project" value="UniProtKB-KW"/>
</dbReference>